<dbReference type="InterPro" id="IPR013718">
    <property type="entry name" value="COQ9_C"/>
</dbReference>
<feature type="region of interest" description="Disordered" evidence="9">
    <location>
        <begin position="12"/>
        <end position="103"/>
    </location>
</feature>
<organism evidence="11 12">
    <name type="scientific">Linum tenue</name>
    <dbReference type="NCBI Taxonomy" id="586396"/>
    <lineage>
        <taxon>Eukaryota</taxon>
        <taxon>Viridiplantae</taxon>
        <taxon>Streptophyta</taxon>
        <taxon>Embryophyta</taxon>
        <taxon>Tracheophyta</taxon>
        <taxon>Spermatophyta</taxon>
        <taxon>Magnoliopsida</taxon>
        <taxon>eudicotyledons</taxon>
        <taxon>Gunneridae</taxon>
        <taxon>Pentapetalae</taxon>
        <taxon>rosids</taxon>
        <taxon>fabids</taxon>
        <taxon>Malpighiales</taxon>
        <taxon>Linaceae</taxon>
        <taxon>Linum</taxon>
    </lineage>
</organism>
<dbReference type="Proteomes" id="UP001154282">
    <property type="component" value="Unassembled WGS sequence"/>
</dbReference>
<reference evidence="11" key="1">
    <citation type="submission" date="2022-08" db="EMBL/GenBank/DDBJ databases">
        <authorList>
            <person name="Gutierrez-Valencia J."/>
        </authorList>
    </citation>
    <scope>NUCLEOTIDE SEQUENCE</scope>
</reference>
<dbReference type="FunFam" id="1.10.357.10:FF:000004">
    <property type="entry name" value="Ubiquinone biosynthesis protein COQ9, mitochondrial"/>
    <property type="match status" value="1"/>
</dbReference>
<dbReference type="GO" id="GO:0008289">
    <property type="term" value="F:lipid binding"/>
    <property type="evidence" value="ECO:0007669"/>
    <property type="project" value="UniProtKB-UniRule"/>
</dbReference>
<keyword evidence="12" id="KW-1185">Reference proteome</keyword>
<evidence type="ECO:0000256" key="4">
    <source>
        <dbReference type="ARBA" id="ARBA00022688"/>
    </source>
</evidence>
<evidence type="ECO:0000256" key="9">
    <source>
        <dbReference type="SAM" id="MobiDB-lite"/>
    </source>
</evidence>
<feature type="compositionally biased region" description="Basic and acidic residues" evidence="9">
    <location>
        <begin position="94"/>
        <end position="103"/>
    </location>
</feature>
<evidence type="ECO:0000256" key="3">
    <source>
        <dbReference type="ARBA" id="ARBA00010766"/>
    </source>
</evidence>
<keyword evidence="5" id="KW-0809">Transit peptide</keyword>
<keyword evidence="4 8" id="KW-0831">Ubiquinone biosynthesis</keyword>
<evidence type="ECO:0000256" key="7">
    <source>
        <dbReference type="ARBA" id="ARBA00023128"/>
    </source>
</evidence>
<evidence type="ECO:0000259" key="10">
    <source>
        <dbReference type="Pfam" id="PF08511"/>
    </source>
</evidence>
<keyword evidence="7 8" id="KW-0496">Mitochondrion</keyword>
<proteinExistence type="inferred from homology"/>
<dbReference type="Gene3D" id="1.10.357.10">
    <property type="entry name" value="Tetracycline Repressor, domain 2"/>
    <property type="match status" value="1"/>
</dbReference>
<gene>
    <name evidence="11" type="ORF">LITE_LOCUS29676</name>
</gene>
<accession>A0AAV0MN03</accession>
<feature type="domain" description="COQ9 C-terminal" evidence="10">
    <location>
        <begin position="211"/>
        <end position="279"/>
    </location>
</feature>
<evidence type="ECO:0000256" key="6">
    <source>
        <dbReference type="ARBA" id="ARBA00023121"/>
    </source>
</evidence>
<keyword evidence="6 8" id="KW-0446">Lipid-binding</keyword>
<evidence type="ECO:0000256" key="2">
    <source>
        <dbReference type="ARBA" id="ARBA00004749"/>
    </source>
</evidence>
<name>A0AAV0MN03_9ROSI</name>
<dbReference type="GO" id="GO:0005743">
    <property type="term" value="C:mitochondrial inner membrane"/>
    <property type="evidence" value="ECO:0007669"/>
    <property type="project" value="TreeGrafter"/>
</dbReference>
<evidence type="ECO:0000313" key="11">
    <source>
        <dbReference type="EMBL" id="CAI0448149.1"/>
    </source>
</evidence>
<dbReference type="EMBL" id="CAMGYJ010000007">
    <property type="protein sequence ID" value="CAI0448149.1"/>
    <property type="molecule type" value="Genomic_DNA"/>
</dbReference>
<comment type="pathway">
    <text evidence="2 8">Cofactor biosynthesis; ubiquinone biosynthesis.</text>
</comment>
<comment type="caution">
    <text evidence="11">The sequence shown here is derived from an EMBL/GenBank/DDBJ whole genome shotgun (WGS) entry which is preliminary data.</text>
</comment>
<comment type="function">
    <text evidence="8">Membrane-associated protein that warps the membrane surface to access and bind aromatic isoprenes with high specificity, including ubiquinone (CoQ) isoprene intermediates and presents them directly to Coq7, therefore facilitating the Coq7-mediated hydroxylase step. Participates in the biosynthesis of coenzyme Q, also named ubiquinone, an essential lipid-soluble electron transporter for aerobic cellular respiration.</text>
</comment>
<evidence type="ECO:0000256" key="1">
    <source>
        <dbReference type="ARBA" id="ARBA00004173"/>
    </source>
</evidence>
<evidence type="ECO:0000256" key="8">
    <source>
        <dbReference type="RuleBase" id="RU366063"/>
    </source>
</evidence>
<dbReference type="PANTHER" id="PTHR21427:SF19">
    <property type="entry name" value="UBIQUINONE BIOSYNTHESIS PROTEIN COQ9, MITOCHONDRIAL"/>
    <property type="match status" value="1"/>
</dbReference>
<feature type="compositionally biased region" description="Low complexity" evidence="9">
    <location>
        <begin position="62"/>
        <end position="84"/>
    </location>
</feature>
<dbReference type="GO" id="GO:0006744">
    <property type="term" value="P:ubiquinone biosynthetic process"/>
    <property type="evidence" value="ECO:0007669"/>
    <property type="project" value="UniProtKB-UniRule"/>
</dbReference>
<dbReference type="PANTHER" id="PTHR21427">
    <property type="entry name" value="UBIQUINONE BIOSYNTHESIS PROTEIN COQ9, MITOCHONDRIAL"/>
    <property type="match status" value="1"/>
</dbReference>
<sequence>MYRTVAKQLLRGARSRVSGTDVRLRFPNPHSTISRRTFSPSPTPHNSGEIPIPRVYVDLPNSSESTASPSSSSSAGSSSTASSAEEGRRHTRERPRGEYQDEQARVLQSALRHVLTLGWTEDAMMAGARDVGVSPSIVGSFPRKDAALVEYFMDDCLEKLIDRIDSGLEFSNLSPSGRISKLIRIRLELQAPYISKWPQALSIQAHPLNFPTSFKQRAALIDEIWHASGDDGHDIDWYVKRTVLGGIYSTTEIYMLTDSSPEFRDTWAFLDDRVRDAFDLKKTIQEVLSLQHIWQKLLVLEWGTRFKDLSRKFFNGEAYWGHLS</sequence>
<comment type="similarity">
    <text evidence="3 8">Belongs to the COQ9 family.</text>
</comment>
<evidence type="ECO:0000256" key="5">
    <source>
        <dbReference type="ARBA" id="ARBA00022946"/>
    </source>
</evidence>
<dbReference type="AlphaFoldDB" id="A0AAV0MN03"/>
<protein>
    <recommendedName>
        <fullName evidence="8">Ubiquinone biosynthesis protein</fullName>
    </recommendedName>
</protein>
<dbReference type="NCBIfam" id="TIGR02396">
    <property type="entry name" value="diverge_rpsU"/>
    <property type="match status" value="1"/>
</dbReference>
<feature type="compositionally biased region" description="Polar residues" evidence="9">
    <location>
        <begin position="29"/>
        <end position="46"/>
    </location>
</feature>
<comment type="subcellular location">
    <subcellularLocation>
        <location evidence="1 8">Mitochondrion</location>
    </subcellularLocation>
</comment>
<dbReference type="Pfam" id="PF08511">
    <property type="entry name" value="COQ9"/>
    <property type="match status" value="1"/>
</dbReference>
<dbReference type="InterPro" id="IPR012762">
    <property type="entry name" value="Ubiq_biosynth_COQ9"/>
</dbReference>
<evidence type="ECO:0000313" key="12">
    <source>
        <dbReference type="Proteomes" id="UP001154282"/>
    </source>
</evidence>